<dbReference type="EMBL" id="CAKOGP040001781">
    <property type="protein sequence ID" value="CAJ1951288.1"/>
    <property type="molecule type" value="Genomic_DNA"/>
</dbReference>
<comment type="caution">
    <text evidence="2">The sequence shown here is derived from an EMBL/GenBank/DDBJ whole genome shotgun (WGS) entry which is preliminary data.</text>
</comment>
<name>A0AAD2JHQ0_9STRA</name>
<accession>A0AAD2JHQ0</accession>
<dbReference type="AlphaFoldDB" id="A0AAD2JHQ0"/>
<proteinExistence type="predicted"/>
<organism evidence="2 3">
    <name type="scientific">Cylindrotheca closterium</name>
    <dbReference type="NCBI Taxonomy" id="2856"/>
    <lineage>
        <taxon>Eukaryota</taxon>
        <taxon>Sar</taxon>
        <taxon>Stramenopiles</taxon>
        <taxon>Ochrophyta</taxon>
        <taxon>Bacillariophyta</taxon>
        <taxon>Bacillariophyceae</taxon>
        <taxon>Bacillariophycidae</taxon>
        <taxon>Bacillariales</taxon>
        <taxon>Bacillariaceae</taxon>
        <taxon>Cylindrotheca</taxon>
    </lineage>
</organism>
<sequence>MNSTNDHQSPNSHTAQTEMNNNGTKKQRVRFNEGVLQRSVPSLRDYSQEEIEQYWLSEKEMTKTLDRIAKVAQRMESGKKPRHGSSYRGLENATVEGETEYFYNVQDVVESVLCEQEQQYNKNFSDEDLIAEASKLYSDVTLAVALRRAKSDAREAKKAYRQMEDILSYNPSSCAEEGSSSSFCCTDDDLVPILKTGKDVFLPKEAHLEPSKFQPKRAFSCS</sequence>
<evidence type="ECO:0000256" key="1">
    <source>
        <dbReference type="SAM" id="MobiDB-lite"/>
    </source>
</evidence>
<dbReference type="Proteomes" id="UP001295423">
    <property type="component" value="Unassembled WGS sequence"/>
</dbReference>
<feature type="compositionally biased region" description="Polar residues" evidence="1">
    <location>
        <begin position="1"/>
        <end position="24"/>
    </location>
</feature>
<reference evidence="2" key="1">
    <citation type="submission" date="2023-08" db="EMBL/GenBank/DDBJ databases">
        <authorList>
            <person name="Audoor S."/>
            <person name="Bilcke G."/>
        </authorList>
    </citation>
    <scope>NUCLEOTIDE SEQUENCE</scope>
</reference>
<protein>
    <submittedName>
        <fullName evidence="2">Uncharacterized protein</fullName>
    </submittedName>
</protein>
<keyword evidence="3" id="KW-1185">Reference proteome</keyword>
<evidence type="ECO:0000313" key="3">
    <source>
        <dbReference type="Proteomes" id="UP001295423"/>
    </source>
</evidence>
<gene>
    <name evidence="2" type="ORF">CYCCA115_LOCUS12999</name>
</gene>
<evidence type="ECO:0000313" key="2">
    <source>
        <dbReference type="EMBL" id="CAJ1951288.1"/>
    </source>
</evidence>
<feature type="region of interest" description="Disordered" evidence="1">
    <location>
        <begin position="1"/>
        <end position="43"/>
    </location>
</feature>